<reference evidence="1 2" key="1">
    <citation type="journal article" date="2016" name="Nat. Commun.">
        <title>Thousands of microbial genomes shed light on interconnected biogeochemical processes in an aquifer system.</title>
        <authorList>
            <person name="Anantharaman K."/>
            <person name="Brown C.T."/>
            <person name="Hug L.A."/>
            <person name="Sharon I."/>
            <person name="Castelle C.J."/>
            <person name="Probst A.J."/>
            <person name="Thomas B.C."/>
            <person name="Singh A."/>
            <person name="Wilkins M.J."/>
            <person name="Karaoz U."/>
            <person name="Brodie E.L."/>
            <person name="Williams K.H."/>
            <person name="Hubbard S.S."/>
            <person name="Banfield J.F."/>
        </authorList>
    </citation>
    <scope>NUCLEOTIDE SEQUENCE [LARGE SCALE GENOMIC DNA]</scope>
</reference>
<dbReference type="STRING" id="1802397.A3J43_00405"/>
<dbReference type="EMBL" id="MGEF01000047">
    <property type="protein sequence ID" value="OGL77945.1"/>
    <property type="molecule type" value="Genomic_DNA"/>
</dbReference>
<comment type="caution">
    <text evidence="1">The sequence shown here is derived from an EMBL/GenBank/DDBJ whole genome shotgun (WGS) entry which is preliminary data.</text>
</comment>
<evidence type="ECO:0008006" key="3">
    <source>
        <dbReference type="Google" id="ProtNLM"/>
    </source>
</evidence>
<name>A0A1F7UI33_9BACT</name>
<dbReference type="Proteomes" id="UP000176604">
    <property type="component" value="Unassembled WGS sequence"/>
</dbReference>
<sequence>MSIPIEKTIPITQASRNLSGIIKKLPHEKYFFIVKNYKPVAKISAVGEEGDEFPIESFDEIRERAWGGRTRVIQEAFERLVKLPARELPLLLRDRKGRKKYAAH</sequence>
<evidence type="ECO:0000313" key="2">
    <source>
        <dbReference type="Proteomes" id="UP000176604"/>
    </source>
</evidence>
<accession>A0A1F7UI33</accession>
<evidence type="ECO:0000313" key="1">
    <source>
        <dbReference type="EMBL" id="OGL77945.1"/>
    </source>
</evidence>
<organism evidence="1 2">
    <name type="scientific">Candidatus Uhrbacteria bacterium RIFCSPHIGHO2_12_FULL_54_23</name>
    <dbReference type="NCBI Taxonomy" id="1802397"/>
    <lineage>
        <taxon>Bacteria</taxon>
        <taxon>Candidatus Uhriibacteriota</taxon>
    </lineage>
</organism>
<dbReference type="AlphaFoldDB" id="A0A1F7UI33"/>
<proteinExistence type="predicted"/>
<protein>
    <recommendedName>
        <fullName evidence="3">Antitoxin</fullName>
    </recommendedName>
</protein>
<gene>
    <name evidence="1" type="ORF">A3J43_00405</name>
</gene>